<evidence type="ECO:0000256" key="4">
    <source>
        <dbReference type="ARBA" id="ARBA00022679"/>
    </source>
</evidence>
<dbReference type="SUPFAM" id="SSF55874">
    <property type="entry name" value="ATPase domain of HSP90 chaperone/DNA topoisomerase II/histidine kinase"/>
    <property type="match status" value="1"/>
</dbReference>
<dbReference type="Gene3D" id="3.30.565.10">
    <property type="entry name" value="Histidine kinase-like ATPase, C-terminal domain"/>
    <property type="match status" value="1"/>
</dbReference>
<evidence type="ECO:0000313" key="8">
    <source>
        <dbReference type="EMBL" id="GAG07364.1"/>
    </source>
</evidence>
<keyword evidence="4" id="KW-0808">Transferase</keyword>
<dbReference type="FunFam" id="3.30.565.10:FF:000006">
    <property type="entry name" value="Sensor histidine kinase WalK"/>
    <property type="match status" value="1"/>
</dbReference>
<reference evidence="8" key="1">
    <citation type="journal article" date="2014" name="Front. Microbiol.">
        <title>High frequency of phylogenetically diverse reductive dehalogenase-homologous genes in deep subseafloor sedimentary metagenomes.</title>
        <authorList>
            <person name="Kawai M."/>
            <person name="Futagami T."/>
            <person name="Toyoda A."/>
            <person name="Takaki Y."/>
            <person name="Nishi S."/>
            <person name="Hori S."/>
            <person name="Arai W."/>
            <person name="Tsubouchi T."/>
            <person name="Morono Y."/>
            <person name="Uchiyama I."/>
            <person name="Ito T."/>
            <person name="Fujiyama A."/>
            <person name="Inagaki F."/>
            <person name="Takami H."/>
        </authorList>
    </citation>
    <scope>NUCLEOTIDE SEQUENCE</scope>
    <source>
        <strain evidence="8">Expedition CK06-06</strain>
    </source>
</reference>
<keyword evidence="3" id="KW-0597">Phosphoprotein</keyword>
<evidence type="ECO:0000256" key="3">
    <source>
        <dbReference type="ARBA" id="ARBA00022553"/>
    </source>
</evidence>
<dbReference type="CDD" id="cd00075">
    <property type="entry name" value="HATPase"/>
    <property type="match status" value="1"/>
</dbReference>
<evidence type="ECO:0000256" key="1">
    <source>
        <dbReference type="ARBA" id="ARBA00000085"/>
    </source>
</evidence>
<protein>
    <recommendedName>
        <fullName evidence="2">histidine kinase</fullName>
        <ecNumber evidence="2">2.7.13.3</ecNumber>
    </recommendedName>
</protein>
<dbReference type="AlphaFoldDB" id="X0UNL0"/>
<dbReference type="PANTHER" id="PTHR43711:SF1">
    <property type="entry name" value="HISTIDINE KINASE 1"/>
    <property type="match status" value="1"/>
</dbReference>
<dbReference type="EMBL" id="BARS01024395">
    <property type="protein sequence ID" value="GAG07364.1"/>
    <property type="molecule type" value="Genomic_DNA"/>
</dbReference>
<comment type="caution">
    <text evidence="8">The sequence shown here is derived from an EMBL/GenBank/DDBJ whole genome shotgun (WGS) entry which is preliminary data.</text>
</comment>
<keyword evidence="6" id="KW-0902">Two-component regulatory system</keyword>
<evidence type="ECO:0000256" key="2">
    <source>
        <dbReference type="ARBA" id="ARBA00012438"/>
    </source>
</evidence>
<dbReference type="GO" id="GO:0000160">
    <property type="term" value="P:phosphorelay signal transduction system"/>
    <property type="evidence" value="ECO:0007669"/>
    <property type="project" value="UniProtKB-KW"/>
</dbReference>
<organism evidence="8">
    <name type="scientific">marine sediment metagenome</name>
    <dbReference type="NCBI Taxonomy" id="412755"/>
    <lineage>
        <taxon>unclassified sequences</taxon>
        <taxon>metagenomes</taxon>
        <taxon>ecological metagenomes</taxon>
    </lineage>
</organism>
<dbReference type="InterPro" id="IPR050736">
    <property type="entry name" value="Sensor_HK_Regulatory"/>
</dbReference>
<accession>X0UNL0</accession>
<dbReference type="EC" id="2.7.13.3" evidence="2"/>
<feature type="domain" description="Histidine kinase" evidence="7">
    <location>
        <begin position="1"/>
        <end position="133"/>
    </location>
</feature>
<keyword evidence="5" id="KW-0418">Kinase</keyword>
<sequence length="135" mass="14861">VDAFPNRKLVLRRPTQPETLRYSRMALERILANLLRNAVAYVPDDRRPKIEVEWQRSTDQITITVADNGIGIPADEQEKIFELFYRAQPAVSQGSGVGLAIVKKIIDAAHGTISVASRPGAGTVFTVNLPLKPAN</sequence>
<evidence type="ECO:0000256" key="5">
    <source>
        <dbReference type="ARBA" id="ARBA00022777"/>
    </source>
</evidence>
<evidence type="ECO:0000256" key="6">
    <source>
        <dbReference type="ARBA" id="ARBA00023012"/>
    </source>
</evidence>
<feature type="non-terminal residue" evidence="8">
    <location>
        <position position="1"/>
    </location>
</feature>
<evidence type="ECO:0000259" key="7">
    <source>
        <dbReference type="PROSITE" id="PS50109"/>
    </source>
</evidence>
<dbReference type="InterPro" id="IPR003594">
    <property type="entry name" value="HATPase_dom"/>
</dbReference>
<name>X0UNL0_9ZZZZ</name>
<dbReference type="InterPro" id="IPR005467">
    <property type="entry name" value="His_kinase_dom"/>
</dbReference>
<dbReference type="InterPro" id="IPR004358">
    <property type="entry name" value="Sig_transdc_His_kin-like_C"/>
</dbReference>
<dbReference type="PRINTS" id="PR00344">
    <property type="entry name" value="BCTRLSENSOR"/>
</dbReference>
<gene>
    <name evidence="8" type="ORF">S01H1_38728</name>
</gene>
<dbReference type="GO" id="GO:0004673">
    <property type="term" value="F:protein histidine kinase activity"/>
    <property type="evidence" value="ECO:0007669"/>
    <property type="project" value="UniProtKB-EC"/>
</dbReference>
<comment type="catalytic activity">
    <reaction evidence="1">
        <text>ATP + protein L-histidine = ADP + protein N-phospho-L-histidine.</text>
        <dbReference type="EC" id="2.7.13.3"/>
    </reaction>
</comment>
<dbReference type="Pfam" id="PF02518">
    <property type="entry name" value="HATPase_c"/>
    <property type="match status" value="1"/>
</dbReference>
<dbReference type="InterPro" id="IPR036890">
    <property type="entry name" value="HATPase_C_sf"/>
</dbReference>
<dbReference type="SMART" id="SM00387">
    <property type="entry name" value="HATPase_c"/>
    <property type="match status" value="1"/>
</dbReference>
<dbReference type="PROSITE" id="PS50109">
    <property type="entry name" value="HIS_KIN"/>
    <property type="match status" value="1"/>
</dbReference>
<dbReference type="PANTHER" id="PTHR43711">
    <property type="entry name" value="TWO-COMPONENT HISTIDINE KINASE"/>
    <property type="match status" value="1"/>
</dbReference>
<proteinExistence type="predicted"/>